<protein>
    <recommendedName>
        <fullName evidence="6">BHLH domain-containing protein</fullName>
    </recommendedName>
</protein>
<comment type="caution">
    <text evidence="7">The sequence shown here is derived from an EMBL/GenBank/DDBJ whole genome shotgun (WGS) entry which is preliminary data.</text>
</comment>
<dbReference type="InterPro" id="IPR011598">
    <property type="entry name" value="bHLH_dom"/>
</dbReference>
<keyword evidence="8" id="KW-1185">Reference proteome</keyword>
<feature type="compositionally biased region" description="Polar residues" evidence="5">
    <location>
        <begin position="316"/>
        <end position="331"/>
    </location>
</feature>
<evidence type="ECO:0000256" key="3">
    <source>
        <dbReference type="ARBA" id="ARBA00023163"/>
    </source>
</evidence>
<dbReference type="AlphaFoldDB" id="A0A9Q1MHP5"/>
<evidence type="ECO:0000256" key="1">
    <source>
        <dbReference type="ARBA" id="ARBA00004123"/>
    </source>
</evidence>
<dbReference type="OrthoDB" id="778365at2759"/>
<gene>
    <name evidence="7" type="ORF">K7X08_004904</name>
</gene>
<dbReference type="InterPro" id="IPR043561">
    <property type="entry name" value="LHW-like"/>
</dbReference>
<keyword evidence="4" id="KW-0539">Nucleus</keyword>
<sequence length="711" mass="78564">MASQLQQALRSLCCNTPWKYAVFWKLTHRARMMLTLEDAYYDNDGFPEKKSPGSTSGNLHDGHYSNNRLGIAVAKMSYHVYSLGEGIIGQVAITGKHLWLSADKGAAITSLAPEHCDRWLVQFAAGIKTIVVAVVAPHGVVQLGSLVSIPEDLRVVKHIKDVFSELQELMASCLQSSMQNSMENSCLSEISTRTSCSDVFLDCINNLGRSVREDGRNMLSPLYTSVEKSFDLSCIFSQPGSYPNKIPEVVNNQGLHETAVQGCDDCEILLPPSCESSIIKHQEEGQMWAETNPKFEVQTSNLRLSGKGSVEKTEPTFRNNASNGSVSYDSEQVTEHPEPNGTLGVSDLPNAYPDKCAEKNLGFETECNYTMYTPFRICAGSELYEALGPVFQKRNFSKDWEAGNREEMAVEMLEGIGTSNLLMSNTSNEHLLEAVIANVNRHDNDCSSVKSFSKSVDFLLTTEITAEPCSSDIGTISSTGYSFDRKTLNSFNSSPACSIRSSRGFSSTSCSRGSGHVERSLEPAKMHKKRARPGESCRPRPRDRQLIQDRIKELRDLVPNGSKCSIDSLLERTIKLMLFMQSVTKHADKLSKCSASKLVDKESGICGSSCREHGSSWAVEVGNNQKVCPMRVENLGINGQMLVEIFEDGSHFLDIAEAIRSLGLTILKGLAEAYGERTRMCFVVEGQNDRTLHRMDVLWSLMQILQAKVNV</sequence>
<dbReference type="Pfam" id="PF14215">
    <property type="entry name" value="bHLH-MYC_N"/>
    <property type="match status" value="1"/>
</dbReference>
<comment type="subcellular location">
    <subcellularLocation>
        <location evidence="1">Nucleus</location>
    </subcellularLocation>
</comment>
<proteinExistence type="predicted"/>
<feature type="region of interest" description="Disordered" evidence="5">
    <location>
        <begin position="303"/>
        <end position="346"/>
    </location>
</feature>
<reference evidence="8" key="1">
    <citation type="journal article" date="2023" name="Proc. Natl. Acad. Sci. U.S.A.">
        <title>Genomic and structural basis for evolution of tropane alkaloid biosynthesis.</title>
        <authorList>
            <person name="Wanga Y.-J."/>
            <person name="Taina T."/>
            <person name="Yua J.-Y."/>
            <person name="Lia J."/>
            <person name="Xua B."/>
            <person name="Chenc J."/>
            <person name="D'Auriad J.C."/>
            <person name="Huanga J.-P."/>
            <person name="Huanga S.-X."/>
        </authorList>
    </citation>
    <scope>NUCLEOTIDE SEQUENCE [LARGE SCALE GENOMIC DNA]</scope>
    <source>
        <strain evidence="8">cv. KIB-2019</strain>
    </source>
</reference>
<feature type="compositionally biased region" description="Low complexity" evidence="5">
    <location>
        <begin position="498"/>
        <end position="514"/>
    </location>
</feature>
<dbReference type="PANTHER" id="PTHR46196">
    <property type="entry name" value="TRANSCRIPTION FACTOR BHLH155-LIKE ISOFORM X1-RELATED"/>
    <property type="match status" value="1"/>
</dbReference>
<evidence type="ECO:0000256" key="2">
    <source>
        <dbReference type="ARBA" id="ARBA00023015"/>
    </source>
</evidence>
<dbReference type="InterPro" id="IPR025610">
    <property type="entry name" value="MYC/MYB_N"/>
</dbReference>
<dbReference type="Pfam" id="PF23176">
    <property type="entry name" value="bHLH_LHW"/>
    <property type="match status" value="1"/>
</dbReference>
<feature type="compositionally biased region" description="Basic and acidic residues" evidence="5">
    <location>
        <begin position="532"/>
        <end position="544"/>
    </location>
</feature>
<feature type="compositionally biased region" description="Basic and acidic residues" evidence="5">
    <location>
        <begin position="515"/>
        <end position="525"/>
    </location>
</feature>
<evidence type="ECO:0000313" key="7">
    <source>
        <dbReference type="EMBL" id="KAJ8558138.1"/>
    </source>
</evidence>
<evidence type="ECO:0000256" key="4">
    <source>
        <dbReference type="ARBA" id="ARBA00023242"/>
    </source>
</evidence>
<feature type="region of interest" description="Disordered" evidence="5">
    <location>
        <begin position="494"/>
        <end position="544"/>
    </location>
</feature>
<accession>A0A9Q1MHP5</accession>
<dbReference type="Proteomes" id="UP001152561">
    <property type="component" value="Unassembled WGS sequence"/>
</dbReference>
<dbReference type="GO" id="GO:0003700">
    <property type="term" value="F:DNA-binding transcription factor activity"/>
    <property type="evidence" value="ECO:0007669"/>
    <property type="project" value="InterPro"/>
</dbReference>
<keyword evidence="2" id="KW-0805">Transcription regulation</keyword>
<keyword evidence="3" id="KW-0804">Transcription</keyword>
<evidence type="ECO:0000259" key="6">
    <source>
        <dbReference type="PROSITE" id="PS50888"/>
    </source>
</evidence>
<dbReference type="PROSITE" id="PS50888">
    <property type="entry name" value="BHLH"/>
    <property type="match status" value="1"/>
</dbReference>
<evidence type="ECO:0000313" key="8">
    <source>
        <dbReference type="Proteomes" id="UP001152561"/>
    </source>
</evidence>
<dbReference type="GO" id="GO:0005634">
    <property type="term" value="C:nucleus"/>
    <property type="evidence" value="ECO:0007669"/>
    <property type="project" value="UniProtKB-SubCell"/>
</dbReference>
<name>A0A9Q1MHP5_9SOLA</name>
<dbReference type="GO" id="GO:0046983">
    <property type="term" value="F:protein dimerization activity"/>
    <property type="evidence" value="ECO:0007669"/>
    <property type="project" value="InterPro"/>
</dbReference>
<evidence type="ECO:0000256" key="5">
    <source>
        <dbReference type="SAM" id="MobiDB-lite"/>
    </source>
</evidence>
<organism evidence="7 8">
    <name type="scientific">Anisodus acutangulus</name>
    <dbReference type="NCBI Taxonomy" id="402998"/>
    <lineage>
        <taxon>Eukaryota</taxon>
        <taxon>Viridiplantae</taxon>
        <taxon>Streptophyta</taxon>
        <taxon>Embryophyta</taxon>
        <taxon>Tracheophyta</taxon>
        <taxon>Spermatophyta</taxon>
        <taxon>Magnoliopsida</taxon>
        <taxon>eudicotyledons</taxon>
        <taxon>Gunneridae</taxon>
        <taxon>Pentapetalae</taxon>
        <taxon>asterids</taxon>
        <taxon>lamiids</taxon>
        <taxon>Solanales</taxon>
        <taxon>Solanaceae</taxon>
        <taxon>Solanoideae</taxon>
        <taxon>Hyoscyameae</taxon>
        <taxon>Anisodus</taxon>
    </lineage>
</organism>
<feature type="domain" description="BHLH" evidence="6">
    <location>
        <begin position="531"/>
        <end position="580"/>
    </location>
</feature>
<dbReference type="EMBL" id="JAJAGQ010000007">
    <property type="protein sequence ID" value="KAJ8558138.1"/>
    <property type="molecule type" value="Genomic_DNA"/>
</dbReference>
<dbReference type="PANTHER" id="PTHR46196:SF1">
    <property type="entry name" value="TRANSCRIPTION FACTOR EMB1444-RELATED"/>
    <property type="match status" value="1"/>
</dbReference>